<accession>A0ABX0Z5Z3</accession>
<comment type="pathway">
    <text evidence="1">Pyrimidine metabolism; CTP biosynthesis via de novo pathway; CTP from UDP: step 2/2.</text>
</comment>
<evidence type="ECO:0000256" key="9">
    <source>
        <dbReference type="ARBA" id="ARBA00047781"/>
    </source>
</evidence>
<keyword evidence="7" id="KW-0315">Glutamine amidotransferase</keyword>
<keyword evidence="5" id="KW-0547">Nucleotide-binding</keyword>
<protein>
    <recommendedName>
        <fullName evidence="3">CTP synthase (glutamine hydrolyzing)</fullName>
        <ecNumber evidence="3">6.3.4.2</ecNumber>
    </recommendedName>
</protein>
<comment type="catalytic activity">
    <reaction evidence="9">
        <text>UTP + L-glutamine + ATP + H2O = CTP + L-glutamate + ADP + phosphate + 2 H(+)</text>
        <dbReference type="Rhea" id="RHEA:26426"/>
        <dbReference type="ChEBI" id="CHEBI:15377"/>
        <dbReference type="ChEBI" id="CHEBI:15378"/>
        <dbReference type="ChEBI" id="CHEBI:29985"/>
        <dbReference type="ChEBI" id="CHEBI:30616"/>
        <dbReference type="ChEBI" id="CHEBI:37563"/>
        <dbReference type="ChEBI" id="CHEBI:43474"/>
        <dbReference type="ChEBI" id="CHEBI:46398"/>
        <dbReference type="ChEBI" id="CHEBI:58359"/>
        <dbReference type="ChEBI" id="CHEBI:456216"/>
        <dbReference type="EC" id="6.3.4.2"/>
    </reaction>
</comment>
<evidence type="ECO:0000256" key="4">
    <source>
        <dbReference type="ARBA" id="ARBA00022598"/>
    </source>
</evidence>
<sequence>MFEGQQHVFGRVARMNGCEALAGKVAHQTETNEMCHSALHFRSRESQFRRGVLDLLVTQHIFVNLVQVFVLATALVHRSFLFGFAPFCTRCSLPDAYLSVTEAIRAGGIAASARVRIRWVTSEDCATPAGAEAQLADVDGICIPGGFGERGVPGKIETVRFARENGVPLLGLCLGLQCVVMEAARNLLGLAGANSTEFDPETPFPVVSTMAEQVGIVGGGGDLGGTMRLGTYPAVLAEGSVVRDAYGGAAEVSERHRHRYEVNNAYRDELQAKAGLVISGTSPDGSLIEFVEYPNDVHPYLVATQAHPEFRSRPTRPHPLFAGLLRAAVRRAQSEHTDERF</sequence>
<evidence type="ECO:0000256" key="7">
    <source>
        <dbReference type="ARBA" id="ARBA00022962"/>
    </source>
</evidence>
<proteinExistence type="inferred from homology"/>
<dbReference type="SUPFAM" id="SSF52317">
    <property type="entry name" value="Class I glutamine amidotransferase-like"/>
    <property type="match status" value="1"/>
</dbReference>
<keyword evidence="8" id="KW-0665">Pyrimidine biosynthesis</keyword>
<name>A0ABX0Z5Z3_9ACTN</name>
<dbReference type="InterPro" id="IPR033828">
    <property type="entry name" value="GATase1_CTP_Synthase"/>
</dbReference>
<organism evidence="11 12">
    <name type="scientific">Micromonospora thermarum</name>
    <dbReference type="NCBI Taxonomy" id="2720024"/>
    <lineage>
        <taxon>Bacteria</taxon>
        <taxon>Bacillati</taxon>
        <taxon>Actinomycetota</taxon>
        <taxon>Actinomycetes</taxon>
        <taxon>Micromonosporales</taxon>
        <taxon>Micromonosporaceae</taxon>
        <taxon>Micromonospora</taxon>
    </lineage>
</organism>
<keyword evidence="11" id="KW-0378">Hydrolase</keyword>
<keyword evidence="12" id="KW-1185">Reference proteome</keyword>
<evidence type="ECO:0000256" key="8">
    <source>
        <dbReference type="ARBA" id="ARBA00022975"/>
    </source>
</evidence>
<dbReference type="Gene3D" id="3.40.50.880">
    <property type="match status" value="1"/>
</dbReference>
<evidence type="ECO:0000256" key="5">
    <source>
        <dbReference type="ARBA" id="ARBA00022741"/>
    </source>
</evidence>
<dbReference type="PROSITE" id="PS51273">
    <property type="entry name" value="GATASE_TYPE_1"/>
    <property type="match status" value="1"/>
</dbReference>
<reference evidence="11 12" key="1">
    <citation type="submission" date="2020-03" db="EMBL/GenBank/DDBJ databases">
        <title>WGS of actinomycetes isolated from Thailand.</title>
        <authorList>
            <person name="Thawai C."/>
        </authorList>
    </citation>
    <scope>NUCLEOTIDE SEQUENCE [LARGE SCALE GENOMIC DNA]</scope>
    <source>
        <strain evidence="11 12">HSS6-12</strain>
    </source>
</reference>
<keyword evidence="6" id="KW-0067">ATP-binding</keyword>
<dbReference type="EMBL" id="JAATEO010000010">
    <property type="protein sequence ID" value="NJP32583.1"/>
    <property type="molecule type" value="Genomic_DNA"/>
</dbReference>
<evidence type="ECO:0000256" key="6">
    <source>
        <dbReference type="ARBA" id="ARBA00022840"/>
    </source>
</evidence>
<comment type="similarity">
    <text evidence="2">Belongs to the CTP synthase family.</text>
</comment>
<keyword evidence="4" id="KW-0436">Ligase</keyword>
<dbReference type="Proteomes" id="UP000783871">
    <property type="component" value="Unassembled WGS sequence"/>
</dbReference>
<dbReference type="InterPro" id="IPR004468">
    <property type="entry name" value="CTP_synthase"/>
</dbReference>
<dbReference type="PANTHER" id="PTHR11550:SF0">
    <property type="entry name" value="CTP SYNTHASE-RELATED"/>
    <property type="match status" value="1"/>
</dbReference>
<dbReference type="CDD" id="cd01746">
    <property type="entry name" value="GATase1_CTP_Synthase"/>
    <property type="match status" value="1"/>
</dbReference>
<evidence type="ECO:0000259" key="10">
    <source>
        <dbReference type="Pfam" id="PF00117"/>
    </source>
</evidence>
<dbReference type="InterPro" id="IPR017926">
    <property type="entry name" value="GATASE"/>
</dbReference>
<evidence type="ECO:0000256" key="2">
    <source>
        <dbReference type="ARBA" id="ARBA00007533"/>
    </source>
</evidence>
<dbReference type="PANTHER" id="PTHR11550">
    <property type="entry name" value="CTP SYNTHASE"/>
    <property type="match status" value="1"/>
</dbReference>
<dbReference type="InterPro" id="IPR029062">
    <property type="entry name" value="Class_I_gatase-like"/>
</dbReference>
<dbReference type="GO" id="GO:0016787">
    <property type="term" value="F:hydrolase activity"/>
    <property type="evidence" value="ECO:0007669"/>
    <property type="project" value="UniProtKB-KW"/>
</dbReference>
<comment type="caution">
    <text evidence="11">The sequence shown here is derived from an EMBL/GenBank/DDBJ whole genome shotgun (WGS) entry which is preliminary data.</text>
</comment>
<evidence type="ECO:0000313" key="11">
    <source>
        <dbReference type="EMBL" id="NJP32583.1"/>
    </source>
</evidence>
<feature type="domain" description="Glutamine amidotransferase" evidence="10">
    <location>
        <begin position="93"/>
        <end position="325"/>
    </location>
</feature>
<dbReference type="Pfam" id="PF00117">
    <property type="entry name" value="GATase"/>
    <property type="match status" value="1"/>
</dbReference>
<evidence type="ECO:0000313" key="12">
    <source>
        <dbReference type="Proteomes" id="UP000783871"/>
    </source>
</evidence>
<gene>
    <name evidence="11" type="ORF">HCJ94_11475</name>
</gene>
<dbReference type="EC" id="6.3.4.2" evidence="3"/>
<evidence type="ECO:0000256" key="3">
    <source>
        <dbReference type="ARBA" id="ARBA00012291"/>
    </source>
</evidence>
<evidence type="ECO:0000256" key="1">
    <source>
        <dbReference type="ARBA" id="ARBA00005171"/>
    </source>
</evidence>